<sequence length="388" mass="45523">LKMSDIINFYNTNSITTYDDAQDFLKKEPYYLDLKYDGNIYRISHIEGKSDRNNKIVKTFSGLILKKDNIGDILYRGQNLSEQIVVENTITNDDIKTVNVNDWEHITVQKLYDGSRIKVFYIDGVGWNVSTSRCINACKAFWNSPKSFYQLFMECLGNFNLESLDKNKCYTFIIQHPENRNVIPYSIPSLIHVSTYDKITNNIVDIDIGLPKAEVCVFESFDKLIENLLTLEYTSPGYMLIDNNHNRVHLICSKYDKIRKLKGNVPLISQRYLQLRKSSRDDISKFLEIFPEYKFICDDVEKHLTYICKTIFHKYQLRRKQHRRVFLTPIEREIHYKAHGLYLGMRIQNNINQTNIVRSIVLDDITLLVNGLPVYKILQLLRNSNISI</sequence>
<dbReference type="AlphaFoldDB" id="A0A382FEB7"/>
<reference evidence="1" key="1">
    <citation type="submission" date="2018-05" db="EMBL/GenBank/DDBJ databases">
        <authorList>
            <person name="Lanie J.A."/>
            <person name="Ng W.-L."/>
            <person name="Kazmierczak K.M."/>
            <person name="Andrzejewski T.M."/>
            <person name="Davidsen T.M."/>
            <person name="Wayne K.J."/>
            <person name="Tettelin H."/>
            <person name="Glass J.I."/>
            <person name="Rusch D."/>
            <person name="Podicherti R."/>
            <person name="Tsui H.-C.T."/>
            <person name="Winkler M.E."/>
        </authorList>
    </citation>
    <scope>NUCLEOTIDE SEQUENCE</scope>
</reference>
<dbReference type="EMBL" id="UINC01049099">
    <property type="protein sequence ID" value="SVB60457.1"/>
    <property type="molecule type" value="Genomic_DNA"/>
</dbReference>
<proteinExistence type="predicted"/>
<accession>A0A382FEB7</accession>
<organism evidence="1">
    <name type="scientific">marine metagenome</name>
    <dbReference type="NCBI Taxonomy" id="408172"/>
    <lineage>
        <taxon>unclassified sequences</taxon>
        <taxon>metagenomes</taxon>
        <taxon>ecological metagenomes</taxon>
    </lineage>
</organism>
<feature type="non-terminal residue" evidence="1">
    <location>
        <position position="1"/>
    </location>
</feature>
<gene>
    <name evidence="1" type="ORF">METZ01_LOCUS213311</name>
</gene>
<evidence type="ECO:0008006" key="2">
    <source>
        <dbReference type="Google" id="ProtNLM"/>
    </source>
</evidence>
<evidence type="ECO:0000313" key="1">
    <source>
        <dbReference type="EMBL" id="SVB60457.1"/>
    </source>
</evidence>
<name>A0A382FEB7_9ZZZZ</name>
<protein>
    <recommendedName>
        <fullName evidence="2">T4 RNA ligase 1-like N-terminal domain-containing protein</fullName>
    </recommendedName>
</protein>